<dbReference type="EC" id="3.4.19.13" evidence="3"/>
<dbReference type="EC" id="2.3.2.2" evidence="3"/>
<feature type="binding site" evidence="2">
    <location>
        <begin position="455"/>
        <end position="456"/>
    </location>
    <ligand>
        <name>L-glutamate</name>
        <dbReference type="ChEBI" id="CHEBI:29985"/>
    </ligand>
</feature>
<feature type="active site" description="Nucleophile" evidence="1">
    <location>
        <position position="385"/>
    </location>
</feature>
<reference evidence="5" key="1">
    <citation type="submission" date="2023-03" db="EMBL/GenBank/DDBJ databases">
        <title>Complete genome of Cladonia borealis.</title>
        <authorList>
            <person name="Park H."/>
        </authorList>
    </citation>
    <scope>NUCLEOTIDE SEQUENCE</scope>
    <source>
        <strain evidence="5">ANT050790</strain>
    </source>
</reference>
<comment type="catalytic activity">
    <reaction evidence="3">
        <text>an S-substituted glutathione + H2O = an S-substituted L-cysteinylglycine + L-glutamate</text>
        <dbReference type="Rhea" id="RHEA:59468"/>
        <dbReference type="ChEBI" id="CHEBI:15377"/>
        <dbReference type="ChEBI" id="CHEBI:29985"/>
        <dbReference type="ChEBI" id="CHEBI:90779"/>
        <dbReference type="ChEBI" id="CHEBI:143103"/>
        <dbReference type="EC" id="3.4.19.13"/>
    </reaction>
</comment>
<dbReference type="Gene3D" id="1.10.246.130">
    <property type="match status" value="1"/>
</dbReference>
<dbReference type="AlphaFoldDB" id="A0AA39R863"/>
<dbReference type="GO" id="GO:0036374">
    <property type="term" value="F:glutathione hydrolase activity"/>
    <property type="evidence" value="ECO:0007669"/>
    <property type="project" value="UniProtKB-UniRule"/>
</dbReference>
<gene>
    <name evidence="5" type="ORF">JMJ35_001330</name>
</gene>
<sequence length="573" mass="61448">MFDIAGGYFKPPFVLLWSLLFALICGATPHQAVLGGQEVNNNKLGAVASENKVCSQIGIDLLKAGGNAADALVGTVLCVGVTDSHHSGLGGGGFALIRAANGSYEAIDFRETAPSAAYEDMFKSNVLGSIMGGLASAVPGEPSGLYYIHKTYGVLPWSTVFQPAIKLAQEGFVVSKDFAAAMDLVTKYLDDDFLSKDPSWAEDFAPNGTRVGEGDVVTRKRYARTLEAIATYGPDVFYKGALAEATVRALGRRNGIITMEDMAGYNVVSRKPASIEYNGFRVHGCGAPASGAVALSVLKILEGYSDMEQSEHLSTHRMDEAIRFGYGKRASLGDPNYVEDMDLYEAGILDKAYAHATRARISDKHTLNVSDYDPDGFESFEDHGTSHVVTADSSGMATSLTTTINLFFGSGIMVPETGVIMNNEMADFSIPNTSNVFGYYPSPTNYVRPYKRPLSSIAPLIATFTNNTLFLVLGASGGSRIITTVIQNAISILDRGMTAHEALKQPRLHDQLLPNQVTFEFQYDNKTIESMRGRGHNVTWGPAGSSAQAIRVVDGGFEAVGEPRQWDSGGLTA</sequence>
<feature type="binding site" evidence="2">
    <location>
        <position position="478"/>
    </location>
    <ligand>
        <name>L-glutamate</name>
        <dbReference type="ChEBI" id="CHEBI:29985"/>
    </ligand>
</feature>
<feature type="binding site" evidence="2">
    <location>
        <position position="110"/>
    </location>
    <ligand>
        <name>L-glutamate</name>
        <dbReference type="ChEBI" id="CHEBI:29985"/>
    </ligand>
</feature>
<dbReference type="Gene3D" id="3.60.20.40">
    <property type="match status" value="1"/>
</dbReference>
<dbReference type="NCBIfam" id="TIGR00066">
    <property type="entry name" value="g_glut_trans"/>
    <property type="match status" value="1"/>
</dbReference>
<dbReference type="InterPro" id="IPR043138">
    <property type="entry name" value="GGT_lsub"/>
</dbReference>
<dbReference type="GO" id="GO:0006751">
    <property type="term" value="P:glutathione catabolic process"/>
    <property type="evidence" value="ECO:0007669"/>
    <property type="project" value="UniProtKB-UniRule"/>
</dbReference>
<dbReference type="Proteomes" id="UP001166286">
    <property type="component" value="Unassembled WGS sequence"/>
</dbReference>
<dbReference type="EMBL" id="JAFEKC020000002">
    <property type="protein sequence ID" value="KAK0516727.1"/>
    <property type="molecule type" value="Genomic_DNA"/>
</dbReference>
<evidence type="ECO:0000256" key="2">
    <source>
        <dbReference type="PIRSR" id="PIRSR600101-2"/>
    </source>
</evidence>
<keyword evidence="4" id="KW-0732">Signal</keyword>
<accession>A0AA39R863</accession>
<keyword evidence="3" id="KW-0012">Acyltransferase</keyword>
<dbReference type="FunFam" id="3.60.20.40:FF:000008">
    <property type="entry name" value="Gamma-glutamyltranspeptidase (Eurofung)"/>
    <property type="match status" value="1"/>
</dbReference>
<evidence type="ECO:0000313" key="5">
    <source>
        <dbReference type="EMBL" id="KAK0516727.1"/>
    </source>
</evidence>
<comment type="pathway">
    <text evidence="3">Sulfur metabolism; glutathione metabolism.</text>
</comment>
<keyword evidence="3" id="KW-0378">Hydrolase</keyword>
<dbReference type="PRINTS" id="PR01210">
    <property type="entry name" value="GGTRANSPTASE"/>
</dbReference>
<dbReference type="GO" id="GO:0103068">
    <property type="term" value="F:leukotriene C4 gamma-glutamyl transferase activity"/>
    <property type="evidence" value="ECO:0007669"/>
    <property type="project" value="UniProtKB-EC"/>
</dbReference>
<feature type="binding site" evidence="2">
    <location>
        <begin position="403"/>
        <end position="405"/>
    </location>
    <ligand>
        <name>L-glutamate</name>
        <dbReference type="ChEBI" id="CHEBI:29985"/>
    </ligand>
</feature>
<evidence type="ECO:0000313" key="6">
    <source>
        <dbReference type="Proteomes" id="UP001166286"/>
    </source>
</evidence>
<dbReference type="GO" id="GO:0005886">
    <property type="term" value="C:plasma membrane"/>
    <property type="evidence" value="ECO:0007669"/>
    <property type="project" value="TreeGrafter"/>
</dbReference>
<keyword evidence="6" id="KW-1185">Reference proteome</keyword>
<dbReference type="InterPro" id="IPR029055">
    <property type="entry name" value="Ntn_hydrolases_N"/>
</dbReference>
<evidence type="ECO:0000256" key="3">
    <source>
        <dbReference type="RuleBase" id="RU368068"/>
    </source>
</evidence>
<dbReference type="InterPro" id="IPR000101">
    <property type="entry name" value="GGT_peptidase"/>
</dbReference>
<comment type="caution">
    <text evidence="5">The sequence shown here is derived from an EMBL/GenBank/DDBJ whole genome shotgun (WGS) entry which is preliminary data.</text>
</comment>
<comment type="catalytic activity">
    <reaction evidence="3">
        <text>glutathione + H2O = L-cysteinylglycine + L-glutamate</text>
        <dbReference type="Rhea" id="RHEA:28807"/>
        <dbReference type="ChEBI" id="CHEBI:15377"/>
        <dbReference type="ChEBI" id="CHEBI:29985"/>
        <dbReference type="ChEBI" id="CHEBI:57925"/>
        <dbReference type="ChEBI" id="CHEBI:61694"/>
        <dbReference type="EC" id="3.4.19.13"/>
    </reaction>
</comment>
<protein>
    <recommendedName>
        <fullName evidence="3">Glutathione hydrolase</fullName>
        <ecNumber evidence="3">2.3.2.2</ecNumber>
        <ecNumber evidence="3">3.4.19.13</ecNumber>
    </recommendedName>
    <alternativeName>
        <fullName evidence="3">Gamma-glutamyltransferase</fullName>
    </alternativeName>
    <alternativeName>
        <fullName evidence="3">Gamma-glutamyltranspeptidase</fullName>
    </alternativeName>
</protein>
<evidence type="ECO:0000256" key="1">
    <source>
        <dbReference type="PIRSR" id="PIRSR600101-1"/>
    </source>
</evidence>
<comment type="function">
    <text evidence="3">Cleaves the gamma-glutamyl peptide bond of glutathione and glutathione conjugates.</text>
</comment>
<feature type="binding site" evidence="2">
    <location>
        <position position="427"/>
    </location>
    <ligand>
        <name>L-glutamate</name>
        <dbReference type="ChEBI" id="CHEBI:29985"/>
    </ligand>
</feature>
<proteinExistence type="predicted"/>
<organism evidence="5 6">
    <name type="scientific">Cladonia borealis</name>
    <dbReference type="NCBI Taxonomy" id="184061"/>
    <lineage>
        <taxon>Eukaryota</taxon>
        <taxon>Fungi</taxon>
        <taxon>Dikarya</taxon>
        <taxon>Ascomycota</taxon>
        <taxon>Pezizomycotina</taxon>
        <taxon>Lecanoromycetes</taxon>
        <taxon>OSLEUM clade</taxon>
        <taxon>Lecanoromycetidae</taxon>
        <taxon>Lecanorales</taxon>
        <taxon>Lecanorineae</taxon>
        <taxon>Cladoniaceae</taxon>
        <taxon>Cladonia</taxon>
    </lineage>
</organism>
<dbReference type="InterPro" id="IPR043137">
    <property type="entry name" value="GGT_ssub_C"/>
</dbReference>
<name>A0AA39R863_9LECA</name>
<dbReference type="PANTHER" id="PTHR11686:SF62">
    <property type="entry name" value="GLUTATHIONE HYDROLASE"/>
    <property type="match status" value="1"/>
</dbReference>
<feature type="chain" id="PRO_5041432417" description="Glutathione hydrolase" evidence="4">
    <location>
        <begin position="28"/>
        <end position="573"/>
    </location>
</feature>
<keyword evidence="3" id="KW-0808">Transferase</keyword>
<dbReference type="PANTHER" id="PTHR11686">
    <property type="entry name" value="GAMMA GLUTAMYL TRANSPEPTIDASE"/>
    <property type="match status" value="1"/>
</dbReference>
<evidence type="ECO:0000256" key="4">
    <source>
        <dbReference type="SAM" id="SignalP"/>
    </source>
</evidence>
<dbReference type="SUPFAM" id="SSF56235">
    <property type="entry name" value="N-terminal nucleophile aminohydrolases (Ntn hydrolases)"/>
    <property type="match status" value="1"/>
</dbReference>
<comment type="catalytic activity">
    <reaction evidence="3">
        <text>an N-terminal (5-L-glutamyl)-[peptide] + an alpha-amino acid = 5-L-glutamyl amino acid + an N-terminal L-alpha-aminoacyl-[peptide]</text>
        <dbReference type="Rhea" id="RHEA:23904"/>
        <dbReference type="Rhea" id="RHEA-COMP:9780"/>
        <dbReference type="Rhea" id="RHEA-COMP:9795"/>
        <dbReference type="ChEBI" id="CHEBI:77644"/>
        <dbReference type="ChEBI" id="CHEBI:78597"/>
        <dbReference type="ChEBI" id="CHEBI:78599"/>
        <dbReference type="ChEBI" id="CHEBI:78608"/>
        <dbReference type="EC" id="2.3.2.2"/>
    </reaction>
</comment>
<feature type="signal peptide" evidence="4">
    <location>
        <begin position="1"/>
        <end position="27"/>
    </location>
</feature>
<dbReference type="Pfam" id="PF01019">
    <property type="entry name" value="G_glu_transpept"/>
    <property type="match status" value="1"/>
</dbReference>